<dbReference type="PROSITE" id="PS00373">
    <property type="entry name" value="GART"/>
    <property type="match status" value="1"/>
</dbReference>
<dbReference type="InterPro" id="IPR036477">
    <property type="entry name" value="Formyl_transf_N_sf"/>
</dbReference>
<dbReference type="InterPro" id="IPR002376">
    <property type="entry name" value="Formyl_transf_N"/>
</dbReference>
<evidence type="ECO:0000256" key="4">
    <source>
        <dbReference type="ARBA" id="ARBA00038440"/>
    </source>
</evidence>
<feature type="active site" description="Proton donor" evidence="6">
    <location>
        <position position="110"/>
    </location>
</feature>
<keyword evidence="2 6" id="KW-0808">Transferase</keyword>
<feature type="binding site" evidence="6">
    <location>
        <position position="108"/>
    </location>
    <ligand>
        <name>(6R)-10-formyltetrahydrofolate</name>
        <dbReference type="ChEBI" id="CHEBI:195366"/>
    </ligand>
</feature>
<feature type="site" description="Raises pKa of active site His" evidence="6">
    <location>
        <position position="146"/>
    </location>
</feature>
<comment type="pathway">
    <text evidence="1 6">Purine metabolism; IMP biosynthesis via de novo pathway; N(2)-formyl-N(1)-(5-phospho-D-ribosyl)glycinamide from N(1)-(5-phospho-D-ribosyl)glycinamide (10-formyl THF route): step 1/1.</text>
</comment>
<reference evidence="8" key="1">
    <citation type="submission" date="2013-10" db="EMBL/GenBank/DDBJ databases">
        <title>Metagenomics Reveals New Arsenic Resistance Genes.</title>
        <authorList>
            <person name="Sharma R."/>
        </authorList>
    </citation>
    <scope>NUCLEOTIDE SEQUENCE</scope>
</reference>
<gene>
    <name evidence="6" type="primary">purN</name>
</gene>
<evidence type="ECO:0000256" key="6">
    <source>
        <dbReference type="HAMAP-Rule" id="MF_01930"/>
    </source>
</evidence>
<dbReference type="EC" id="2.1.2.2" evidence="6"/>
<feature type="binding site" evidence="6">
    <location>
        <begin position="13"/>
        <end position="15"/>
    </location>
    <ligand>
        <name>N(1)-(5-phospho-beta-D-ribosyl)glycinamide</name>
        <dbReference type="ChEBI" id="CHEBI:143788"/>
    </ligand>
</feature>
<organism evidence="8">
    <name type="scientific">uncultured bacterium pAB4</name>
    <dbReference type="NCBI Taxonomy" id="1444979"/>
    <lineage>
        <taxon>Bacteria</taxon>
        <taxon>environmental samples</taxon>
    </lineage>
</organism>
<protein>
    <recommendedName>
        <fullName evidence="6">Phosphoribosylglycinamide formyltransferase</fullName>
        <ecNumber evidence="6">2.1.2.2</ecNumber>
    </recommendedName>
    <alternativeName>
        <fullName evidence="6">5'-phosphoribosylglycinamide transformylase</fullName>
    </alternativeName>
    <alternativeName>
        <fullName evidence="6">GAR transformylase</fullName>
        <shortName evidence="6">GART</shortName>
    </alternativeName>
</protein>
<evidence type="ECO:0000256" key="1">
    <source>
        <dbReference type="ARBA" id="ARBA00005054"/>
    </source>
</evidence>
<dbReference type="CDD" id="cd08645">
    <property type="entry name" value="FMT_core_GART"/>
    <property type="match status" value="1"/>
</dbReference>
<dbReference type="SUPFAM" id="SSF53328">
    <property type="entry name" value="Formyltransferase"/>
    <property type="match status" value="1"/>
</dbReference>
<comment type="function">
    <text evidence="6">Catalyzes the transfer of a formyl group from 10-formyltetrahydrofolate to 5-phospho-ribosyl-glycinamide (GAR), producing 5-phospho-ribosyl-N-formylglycinamide (FGAR) and tetrahydrofolate.</text>
</comment>
<dbReference type="GO" id="GO:0004644">
    <property type="term" value="F:phosphoribosylglycinamide formyltransferase activity"/>
    <property type="evidence" value="ECO:0007669"/>
    <property type="project" value="UniProtKB-UniRule"/>
</dbReference>
<keyword evidence="3 6" id="KW-0658">Purine biosynthesis</keyword>
<dbReference type="InterPro" id="IPR004607">
    <property type="entry name" value="GART"/>
</dbReference>
<evidence type="ECO:0000256" key="5">
    <source>
        <dbReference type="ARBA" id="ARBA00047664"/>
    </source>
</evidence>
<evidence type="ECO:0000259" key="7">
    <source>
        <dbReference type="Pfam" id="PF00551"/>
    </source>
</evidence>
<dbReference type="Gene3D" id="3.40.50.170">
    <property type="entry name" value="Formyl transferase, N-terminal domain"/>
    <property type="match status" value="1"/>
</dbReference>
<dbReference type="UniPathway" id="UPA00074">
    <property type="reaction ID" value="UER00126"/>
</dbReference>
<dbReference type="Pfam" id="PF00551">
    <property type="entry name" value="Formyl_trans_N"/>
    <property type="match status" value="1"/>
</dbReference>
<sequence>MAVRFVVFASGNGSNFEALAKATQNGDLDAHCVGLIVDRMDAYAIKRAHHLNIPVCLYLKDWYMNKEAMESSMLKQIQAWDAEWIVCAGYMRIIGKTILDAFENRIVNIHPSLLPKYRGKDALGQALQAKDKILGITVHFVDDGLDTGKIIDQVSFEIADNEPRIEIEEKLHHLEHAFYPKVLKQLWEVKP</sequence>
<comment type="similarity">
    <text evidence="4 6">Belongs to the GART family.</text>
</comment>
<name>W5VJK6_9BACT</name>
<proteinExistence type="inferred from homology"/>
<dbReference type="AlphaFoldDB" id="W5VJK6"/>
<comment type="catalytic activity">
    <reaction evidence="5 6">
        <text>N(1)-(5-phospho-beta-D-ribosyl)glycinamide + (6R)-10-formyltetrahydrofolate = N(2)-formyl-N(1)-(5-phospho-beta-D-ribosyl)glycinamide + (6S)-5,6,7,8-tetrahydrofolate + H(+)</text>
        <dbReference type="Rhea" id="RHEA:15053"/>
        <dbReference type="ChEBI" id="CHEBI:15378"/>
        <dbReference type="ChEBI" id="CHEBI:57453"/>
        <dbReference type="ChEBI" id="CHEBI:143788"/>
        <dbReference type="ChEBI" id="CHEBI:147286"/>
        <dbReference type="ChEBI" id="CHEBI:195366"/>
        <dbReference type="EC" id="2.1.2.2"/>
    </reaction>
</comment>
<feature type="binding site" evidence="6">
    <location>
        <begin position="91"/>
        <end position="94"/>
    </location>
    <ligand>
        <name>(6R)-10-formyltetrahydrofolate</name>
        <dbReference type="ChEBI" id="CHEBI:195366"/>
    </ligand>
</feature>
<dbReference type="NCBIfam" id="TIGR00639">
    <property type="entry name" value="PurN"/>
    <property type="match status" value="1"/>
</dbReference>
<dbReference type="PANTHER" id="PTHR43369:SF2">
    <property type="entry name" value="PHOSPHORIBOSYLGLYCINAMIDE FORMYLTRANSFERASE"/>
    <property type="match status" value="1"/>
</dbReference>
<dbReference type="GO" id="GO:0005829">
    <property type="term" value="C:cytosol"/>
    <property type="evidence" value="ECO:0007669"/>
    <property type="project" value="TreeGrafter"/>
</dbReference>
<dbReference type="PANTHER" id="PTHR43369">
    <property type="entry name" value="PHOSPHORIBOSYLGLYCINAMIDE FORMYLTRANSFERASE"/>
    <property type="match status" value="1"/>
</dbReference>
<feature type="binding site" evidence="6">
    <location>
        <position position="66"/>
    </location>
    <ligand>
        <name>(6R)-10-formyltetrahydrofolate</name>
        <dbReference type="ChEBI" id="CHEBI:195366"/>
    </ligand>
</feature>
<dbReference type="EMBL" id="KF733648">
    <property type="protein sequence ID" value="AHH81863.1"/>
    <property type="molecule type" value="Genomic_DNA"/>
</dbReference>
<evidence type="ECO:0000256" key="2">
    <source>
        <dbReference type="ARBA" id="ARBA00022679"/>
    </source>
</evidence>
<accession>W5VJK6</accession>
<feature type="domain" description="Formyl transferase N-terminal" evidence="7">
    <location>
        <begin position="4"/>
        <end position="183"/>
    </location>
</feature>
<evidence type="ECO:0000313" key="8">
    <source>
        <dbReference type="EMBL" id="AHH81863.1"/>
    </source>
</evidence>
<evidence type="ECO:0000256" key="3">
    <source>
        <dbReference type="ARBA" id="ARBA00022755"/>
    </source>
</evidence>
<dbReference type="GO" id="GO:0006189">
    <property type="term" value="P:'de novo' IMP biosynthetic process"/>
    <property type="evidence" value="ECO:0007669"/>
    <property type="project" value="UniProtKB-UniRule"/>
</dbReference>
<dbReference type="HAMAP" id="MF_01930">
    <property type="entry name" value="PurN"/>
    <property type="match status" value="1"/>
</dbReference>
<dbReference type="InterPro" id="IPR001555">
    <property type="entry name" value="GART_AS"/>
</dbReference>